<evidence type="ECO:0000313" key="5">
    <source>
        <dbReference type="Proteomes" id="UP001370490"/>
    </source>
</evidence>
<dbReference type="InterPro" id="IPR004864">
    <property type="entry name" value="LEA_2"/>
</dbReference>
<reference evidence="4 5" key="1">
    <citation type="submission" date="2023-12" db="EMBL/GenBank/DDBJ databases">
        <title>A high-quality genome assembly for Dillenia turbinata (Dilleniales).</title>
        <authorList>
            <person name="Chanderbali A."/>
        </authorList>
    </citation>
    <scope>NUCLEOTIDE SEQUENCE [LARGE SCALE GENOMIC DNA]</scope>
    <source>
        <strain evidence="4">LSX21</strain>
        <tissue evidence="4">Leaf</tissue>
    </source>
</reference>
<keyword evidence="2" id="KW-1133">Transmembrane helix</keyword>
<evidence type="ECO:0000313" key="4">
    <source>
        <dbReference type="EMBL" id="KAK6943326.1"/>
    </source>
</evidence>
<dbReference type="InterPro" id="IPR055301">
    <property type="entry name" value="Lea14-like_2"/>
</dbReference>
<dbReference type="SUPFAM" id="SSF117070">
    <property type="entry name" value="LEA14-like"/>
    <property type="match status" value="1"/>
</dbReference>
<feature type="transmembrane region" description="Helical" evidence="2">
    <location>
        <begin position="33"/>
        <end position="55"/>
    </location>
</feature>
<sequence length="212" mass="22841">MDVESSAANGKEKSNRTAAAGGGSGRNKKRMIWLLWVVILVMVILLGLILGLTVFKPMKPVTTVNSVSLHDFQVSLDGARFRLSINVTLDARVTVKNPNRVRFTYGNSTAFLNYRGDVVGEAPFPQGKIPAGGTAPMNISLSIGADRLLSNSTFYSDVVSGSLPLSTYTRISGKVSIMGVTIPVVSYTTCDLTLSVSTRTISNYHCTYKTKL</sequence>
<evidence type="ECO:0000256" key="2">
    <source>
        <dbReference type="SAM" id="Phobius"/>
    </source>
</evidence>
<keyword evidence="5" id="KW-1185">Reference proteome</keyword>
<comment type="caution">
    <text evidence="4">The sequence shown here is derived from an EMBL/GenBank/DDBJ whole genome shotgun (WGS) entry which is preliminary data.</text>
</comment>
<dbReference type="AlphaFoldDB" id="A0AAN8W7K3"/>
<organism evidence="4 5">
    <name type="scientific">Dillenia turbinata</name>
    <dbReference type="NCBI Taxonomy" id="194707"/>
    <lineage>
        <taxon>Eukaryota</taxon>
        <taxon>Viridiplantae</taxon>
        <taxon>Streptophyta</taxon>
        <taxon>Embryophyta</taxon>
        <taxon>Tracheophyta</taxon>
        <taxon>Spermatophyta</taxon>
        <taxon>Magnoliopsida</taxon>
        <taxon>eudicotyledons</taxon>
        <taxon>Gunneridae</taxon>
        <taxon>Pentapetalae</taxon>
        <taxon>Dilleniales</taxon>
        <taxon>Dilleniaceae</taxon>
        <taxon>Dillenia</taxon>
    </lineage>
</organism>
<keyword evidence="2" id="KW-0472">Membrane</keyword>
<dbReference type="Proteomes" id="UP001370490">
    <property type="component" value="Unassembled WGS sequence"/>
</dbReference>
<name>A0AAN8W7K3_9MAGN</name>
<evidence type="ECO:0000259" key="3">
    <source>
        <dbReference type="Pfam" id="PF03168"/>
    </source>
</evidence>
<feature type="domain" description="Late embryogenesis abundant protein LEA-2 subgroup" evidence="3">
    <location>
        <begin position="93"/>
        <end position="183"/>
    </location>
</feature>
<keyword evidence="2" id="KW-0812">Transmembrane</keyword>
<dbReference type="EMBL" id="JBAMMX010000003">
    <property type="protein sequence ID" value="KAK6943326.1"/>
    <property type="molecule type" value="Genomic_DNA"/>
</dbReference>
<evidence type="ECO:0000256" key="1">
    <source>
        <dbReference type="SAM" id="MobiDB-lite"/>
    </source>
</evidence>
<feature type="region of interest" description="Disordered" evidence="1">
    <location>
        <begin position="1"/>
        <end position="25"/>
    </location>
</feature>
<dbReference type="Pfam" id="PF03168">
    <property type="entry name" value="LEA_2"/>
    <property type="match status" value="1"/>
</dbReference>
<dbReference type="Gene3D" id="2.60.40.1820">
    <property type="match status" value="1"/>
</dbReference>
<dbReference type="PANTHER" id="PTHR31852">
    <property type="entry name" value="LATE EMBRYOGENESIS ABUNDANT (LEA) HYDROXYPROLINE-RICH GLYCOPROTEIN FAMILY"/>
    <property type="match status" value="1"/>
</dbReference>
<gene>
    <name evidence="4" type="ORF">RJ641_024428</name>
</gene>
<proteinExistence type="predicted"/>
<accession>A0AAN8W7K3</accession>
<protein>
    <submittedName>
        <fullName evidence="4">Late embryogenesis abundant protein, LEA_2 subgroup</fullName>
    </submittedName>
</protein>